<dbReference type="Gene3D" id="3.30.565.10">
    <property type="entry name" value="Histidine kinase-like ATPase, C-terminal domain"/>
    <property type="match status" value="1"/>
</dbReference>
<sequence>MPEGPHIASLPLATVRASEVAPARWTFSQRLALVYGAVSLVILLGAGAFTWWQAQTLSARNEELAVTETRRLAERVGSALEQARQGISVLAVTDLLPRGPDGCATLLRAAHITMEALVRHIFVVQANHNVFCSTLSSMTGQPTTQAVSRTAELTGRPVTGALVTSSFGEGRVIGVAHPIRHNGRHEAVVVGAVSVEGLRDDIARNMPVREGLRVWLVDSAEASVSLVGEPAPLPALPPALQASFNAPVPENAGIAYRGGQVFIQARATDELNLVAAFPESTIRAGAPLEVALPPLLLAFVLLGGLGALFWSVQRFVVAPLEAATRRLEAPDGALPPDKPHGEPSADVADLIRRLGATRSTRDEAIRLRDLLLREAHHRIKNHLSLVASFLRLQERQLSDHAALQALRAAQGRMLAIGMTYEMLHDGPGQQVALDVMLERYARALAAREPAGDGAAAQVETDLAHLEVPADVAVKIALVVNELATNALKYAFTGRGPGTVRVTLRPAGGPAAEGGFTLRIADDGNGMPDEPRRGLGMTVVDNLLRGIDATIERQPGPGTIFLISWLPRSAKAATKADA</sequence>
<protein>
    <recommendedName>
        <fullName evidence="2">histidine kinase</fullName>
        <ecNumber evidence="2">2.7.13.3</ecNumber>
    </recommendedName>
</protein>
<keyword evidence="8" id="KW-0812">Transmembrane</keyword>
<evidence type="ECO:0000259" key="9">
    <source>
        <dbReference type="SMART" id="SM00387"/>
    </source>
</evidence>
<dbReference type="PANTHER" id="PTHR41523:SF7">
    <property type="entry name" value="HISTIDINE KINASE"/>
    <property type="match status" value="1"/>
</dbReference>
<dbReference type="PANTHER" id="PTHR41523">
    <property type="entry name" value="TWO-COMPONENT SYSTEM SENSOR PROTEIN"/>
    <property type="match status" value="1"/>
</dbReference>
<gene>
    <name evidence="10" type="ORF">NRP21_19575</name>
</gene>
<keyword evidence="8" id="KW-0472">Membrane</keyword>
<feature type="transmembrane region" description="Helical" evidence="8">
    <location>
        <begin position="290"/>
        <end position="310"/>
    </location>
</feature>
<evidence type="ECO:0000256" key="4">
    <source>
        <dbReference type="ARBA" id="ARBA00022679"/>
    </source>
</evidence>
<organism evidence="10 11">
    <name type="scientific">Roseomonas populi</name>
    <dbReference type="NCBI Taxonomy" id="3121582"/>
    <lineage>
        <taxon>Bacteria</taxon>
        <taxon>Pseudomonadati</taxon>
        <taxon>Pseudomonadota</taxon>
        <taxon>Alphaproteobacteria</taxon>
        <taxon>Acetobacterales</taxon>
        <taxon>Roseomonadaceae</taxon>
        <taxon>Roseomonas</taxon>
    </lineage>
</organism>
<evidence type="ECO:0000313" key="11">
    <source>
        <dbReference type="Proteomes" id="UP001524642"/>
    </source>
</evidence>
<comment type="caution">
    <text evidence="10">The sequence shown here is derived from an EMBL/GenBank/DDBJ whole genome shotgun (WGS) entry which is preliminary data.</text>
</comment>
<proteinExistence type="predicted"/>
<dbReference type="EMBL" id="JANJOU010000019">
    <property type="protein sequence ID" value="MCR0984262.1"/>
    <property type="molecule type" value="Genomic_DNA"/>
</dbReference>
<evidence type="ECO:0000256" key="5">
    <source>
        <dbReference type="ARBA" id="ARBA00022741"/>
    </source>
</evidence>
<dbReference type="Proteomes" id="UP001524642">
    <property type="component" value="Unassembled WGS sequence"/>
</dbReference>
<dbReference type="GO" id="GO:0016301">
    <property type="term" value="F:kinase activity"/>
    <property type="evidence" value="ECO:0007669"/>
    <property type="project" value="UniProtKB-KW"/>
</dbReference>
<dbReference type="Pfam" id="PF07568">
    <property type="entry name" value="HisKA_2"/>
    <property type="match status" value="1"/>
</dbReference>
<evidence type="ECO:0000256" key="3">
    <source>
        <dbReference type="ARBA" id="ARBA00022553"/>
    </source>
</evidence>
<dbReference type="InterPro" id="IPR003594">
    <property type="entry name" value="HATPase_dom"/>
</dbReference>
<accession>A0ABT1X820</accession>
<dbReference type="RefSeq" id="WP_257717916.1">
    <property type="nucleotide sequence ID" value="NZ_JANJOU010000019.1"/>
</dbReference>
<keyword evidence="8" id="KW-1133">Transmembrane helix</keyword>
<evidence type="ECO:0000256" key="6">
    <source>
        <dbReference type="ARBA" id="ARBA00022777"/>
    </source>
</evidence>
<dbReference type="SUPFAM" id="SSF55874">
    <property type="entry name" value="ATPase domain of HSP90 chaperone/DNA topoisomerase II/histidine kinase"/>
    <property type="match status" value="1"/>
</dbReference>
<evidence type="ECO:0000256" key="1">
    <source>
        <dbReference type="ARBA" id="ARBA00000085"/>
    </source>
</evidence>
<name>A0ABT1X820_9PROT</name>
<comment type="catalytic activity">
    <reaction evidence="1">
        <text>ATP + protein L-histidine = ADP + protein N-phospho-L-histidine.</text>
        <dbReference type="EC" id="2.7.13.3"/>
    </reaction>
</comment>
<keyword evidence="6 10" id="KW-0418">Kinase</keyword>
<evidence type="ECO:0000313" key="10">
    <source>
        <dbReference type="EMBL" id="MCR0984262.1"/>
    </source>
</evidence>
<evidence type="ECO:0000256" key="2">
    <source>
        <dbReference type="ARBA" id="ARBA00012438"/>
    </source>
</evidence>
<evidence type="ECO:0000256" key="8">
    <source>
        <dbReference type="SAM" id="Phobius"/>
    </source>
</evidence>
<keyword evidence="11" id="KW-1185">Reference proteome</keyword>
<dbReference type="Pfam" id="PF02518">
    <property type="entry name" value="HATPase_c"/>
    <property type="match status" value="1"/>
</dbReference>
<dbReference type="InterPro" id="IPR036890">
    <property type="entry name" value="HATPase_C_sf"/>
</dbReference>
<keyword evidence="3" id="KW-0597">Phosphoprotein</keyword>
<feature type="transmembrane region" description="Helical" evidence="8">
    <location>
        <begin position="32"/>
        <end position="52"/>
    </location>
</feature>
<dbReference type="EC" id="2.7.13.3" evidence="2"/>
<feature type="domain" description="Histidine kinase/HSP90-like ATPase" evidence="9">
    <location>
        <begin position="470"/>
        <end position="568"/>
    </location>
</feature>
<dbReference type="SMART" id="SM00387">
    <property type="entry name" value="HATPase_c"/>
    <property type="match status" value="1"/>
</dbReference>
<evidence type="ECO:0000256" key="7">
    <source>
        <dbReference type="ARBA" id="ARBA00022840"/>
    </source>
</evidence>
<keyword evidence="7" id="KW-0067">ATP-binding</keyword>
<reference evidence="10 11" key="1">
    <citation type="submission" date="2022-06" db="EMBL/GenBank/DDBJ databases">
        <title>Roseomonas CN29.</title>
        <authorList>
            <person name="Cheng Y."/>
            <person name="He X."/>
        </authorList>
    </citation>
    <scope>NUCLEOTIDE SEQUENCE [LARGE SCALE GENOMIC DNA]</scope>
    <source>
        <strain evidence="10 11">CN29</strain>
    </source>
</reference>
<keyword evidence="5" id="KW-0547">Nucleotide-binding</keyword>
<keyword evidence="4" id="KW-0808">Transferase</keyword>
<dbReference type="InterPro" id="IPR011495">
    <property type="entry name" value="Sig_transdc_His_kin_sub2_dim/P"/>
</dbReference>